<accession>A0A292GSA9</accession>
<dbReference type="AlphaFoldDB" id="A0A292GSA9"/>
<evidence type="ECO:0000256" key="5">
    <source>
        <dbReference type="ARBA" id="ARBA00023125"/>
    </source>
</evidence>
<evidence type="ECO:0000259" key="8">
    <source>
        <dbReference type="PROSITE" id="PS50043"/>
    </source>
</evidence>
<dbReference type="Gene3D" id="1.10.10.10">
    <property type="entry name" value="Winged helix-like DNA-binding domain superfamily/Winged helix DNA-binding domain"/>
    <property type="match status" value="1"/>
</dbReference>
<dbReference type="SMART" id="SM00448">
    <property type="entry name" value="REC"/>
    <property type="match status" value="1"/>
</dbReference>
<dbReference type="InterPro" id="IPR011006">
    <property type="entry name" value="CheY-like_superfamily"/>
</dbReference>
<keyword evidence="2 7" id="KW-0597">Phosphoprotein</keyword>
<dbReference type="InterPro" id="IPR016032">
    <property type="entry name" value="Sig_transdc_resp-reg_C-effctor"/>
</dbReference>
<protein>
    <recommendedName>
        <fullName evidence="1">Flagellar transcriptional regulator FtcR</fullName>
    </recommendedName>
</protein>
<feature type="domain" description="HTH luxR-type" evidence="8">
    <location>
        <begin position="224"/>
        <end position="289"/>
    </location>
</feature>
<dbReference type="PROSITE" id="PS50110">
    <property type="entry name" value="RESPONSE_REGULATORY"/>
    <property type="match status" value="1"/>
</dbReference>
<dbReference type="Pfam" id="PF00196">
    <property type="entry name" value="GerE"/>
    <property type="match status" value="1"/>
</dbReference>
<keyword evidence="6" id="KW-0804">Transcription</keyword>
<dbReference type="GO" id="GO:0000976">
    <property type="term" value="F:transcription cis-regulatory region binding"/>
    <property type="evidence" value="ECO:0007669"/>
    <property type="project" value="TreeGrafter"/>
</dbReference>
<evidence type="ECO:0000256" key="7">
    <source>
        <dbReference type="PROSITE-ProRule" id="PRU00169"/>
    </source>
</evidence>
<sequence>MTARILVVDDDPETRGMIEAFLRSEGHDPILAADGAIALGLLDEARPDLVLLDAVMPGLDGFETCRLLKSDPRASDVPVIFMTGLSDSDHVVRGLEAGGVDYVTKPVVLNVLSARIRVHLGNSSGARKAMTGLDGMGAQLVSCDARGHIGWTTPAAQRVLDGFSPDKRTALQSLLAELIVEASQRTVTVVLGAERFDVTLVGEAGSAEHMFRIALSREGREGDMLRDAFGLTPREADVLLWTARGKSNKDMSEILNISARTVNKHLEQIFVKIGVENRASAAAAATRVIYET</sequence>
<dbReference type="InterPro" id="IPR039420">
    <property type="entry name" value="WalR-like"/>
</dbReference>
<dbReference type="SUPFAM" id="SSF46894">
    <property type="entry name" value="C-terminal effector domain of the bipartite response regulators"/>
    <property type="match status" value="1"/>
</dbReference>
<keyword evidence="5" id="KW-0238">DNA-binding</keyword>
<dbReference type="InterPro" id="IPR000792">
    <property type="entry name" value="Tscrpt_reg_LuxR_C"/>
</dbReference>
<dbReference type="PROSITE" id="PS50043">
    <property type="entry name" value="HTH_LUXR_2"/>
    <property type="match status" value="1"/>
</dbReference>
<dbReference type="GO" id="GO:0005829">
    <property type="term" value="C:cytosol"/>
    <property type="evidence" value="ECO:0007669"/>
    <property type="project" value="TreeGrafter"/>
</dbReference>
<dbReference type="Pfam" id="PF00072">
    <property type="entry name" value="Response_reg"/>
    <property type="match status" value="1"/>
</dbReference>
<dbReference type="SUPFAM" id="SSF52172">
    <property type="entry name" value="CheY-like"/>
    <property type="match status" value="1"/>
</dbReference>
<dbReference type="Gene3D" id="3.40.50.2300">
    <property type="match status" value="1"/>
</dbReference>
<dbReference type="EMBL" id="LC171369">
    <property type="protein sequence ID" value="BBA74356.1"/>
    <property type="molecule type" value="Genomic_DNA"/>
</dbReference>
<evidence type="ECO:0000256" key="4">
    <source>
        <dbReference type="ARBA" id="ARBA00023015"/>
    </source>
</evidence>
<dbReference type="GO" id="GO:0000156">
    <property type="term" value="F:phosphorelay response regulator activity"/>
    <property type="evidence" value="ECO:0007669"/>
    <property type="project" value="TreeGrafter"/>
</dbReference>
<feature type="modified residue" description="4-aspartylphosphate" evidence="7">
    <location>
        <position position="53"/>
    </location>
</feature>
<dbReference type="InterPro" id="IPR036388">
    <property type="entry name" value="WH-like_DNA-bd_sf"/>
</dbReference>
<dbReference type="InterPro" id="IPR001789">
    <property type="entry name" value="Sig_transdc_resp-reg_receiver"/>
</dbReference>
<keyword evidence="4" id="KW-0805">Transcription regulation</keyword>
<dbReference type="GO" id="GO:0032993">
    <property type="term" value="C:protein-DNA complex"/>
    <property type="evidence" value="ECO:0007669"/>
    <property type="project" value="TreeGrafter"/>
</dbReference>
<name>A0A292GSA9_9HYPH</name>
<dbReference type="SMART" id="SM00421">
    <property type="entry name" value="HTH_LUXR"/>
    <property type="match status" value="1"/>
</dbReference>
<dbReference type="CDD" id="cd06170">
    <property type="entry name" value="LuxR_C_like"/>
    <property type="match status" value="1"/>
</dbReference>
<dbReference type="PRINTS" id="PR00038">
    <property type="entry name" value="HTHLUXR"/>
</dbReference>
<proteinExistence type="predicted"/>
<evidence type="ECO:0000256" key="2">
    <source>
        <dbReference type="ARBA" id="ARBA00022553"/>
    </source>
</evidence>
<dbReference type="GO" id="GO:0006355">
    <property type="term" value="P:regulation of DNA-templated transcription"/>
    <property type="evidence" value="ECO:0007669"/>
    <property type="project" value="InterPro"/>
</dbReference>
<evidence type="ECO:0000259" key="9">
    <source>
        <dbReference type="PROSITE" id="PS50110"/>
    </source>
</evidence>
<dbReference type="PANTHER" id="PTHR48111">
    <property type="entry name" value="REGULATOR OF RPOS"/>
    <property type="match status" value="1"/>
</dbReference>
<reference evidence="10" key="1">
    <citation type="submission" date="2016-07" db="EMBL/GenBank/DDBJ databases">
        <title>Genomics reveals synergistic degradation of pyrene by five bacteria in a mangrove sediment-derived bacterial consortium.</title>
        <authorList>
            <person name="Wanapaisan P."/>
            <person name="Vejarano F."/>
            <person name="Chakraborty J."/>
            <person name="Shintani M."/>
            <person name="Muangchinda C."/>
            <person name="Laothamteep N."/>
            <person name="Suzuki-Minakuchi C."/>
            <person name="Inoue K."/>
            <person name="Nojiri H."/>
            <person name="Pinyakong O."/>
        </authorList>
    </citation>
    <scope>NUCLEOTIDE SEQUENCE</scope>
    <source>
        <strain evidence="10">PW1</strain>
    </source>
</reference>
<feature type="domain" description="Response regulatory" evidence="9">
    <location>
        <begin position="4"/>
        <end position="120"/>
    </location>
</feature>
<evidence type="ECO:0000256" key="1">
    <source>
        <dbReference type="ARBA" id="ARBA00015404"/>
    </source>
</evidence>
<keyword evidence="3" id="KW-0902">Two-component regulatory system</keyword>
<organism evidence="10">
    <name type="scientific">Ochrobactrum sp. PW1</name>
    <dbReference type="NCBI Taxonomy" id="1882222"/>
    <lineage>
        <taxon>Bacteria</taxon>
        <taxon>Pseudomonadati</taxon>
        <taxon>Pseudomonadota</taxon>
        <taxon>Alphaproteobacteria</taxon>
        <taxon>Hyphomicrobiales</taxon>
        <taxon>Brucellaceae</taxon>
        <taxon>Brucella/Ochrobactrum group</taxon>
        <taxon>Ochrobactrum</taxon>
    </lineage>
</organism>
<dbReference type="PANTHER" id="PTHR48111:SF1">
    <property type="entry name" value="TWO-COMPONENT RESPONSE REGULATOR ORR33"/>
    <property type="match status" value="1"/>
</dbReference>
<evidence type="ECO:0000256" key="6">
    <source>
        <dbReference type="ARBA" id="ARBA00023163"/>
    </source>
</evidence>
<evidence type="ECO:0000256" key="3">
    <source>
        <dbReference type="ARBA" id="ARBA00023012"/>
    </source>
</evidence>
<evidence type="ECO:0000313" key="10">
    <source>
        <dbReference type="EMBL" id="BBA74356.1"/>
    </source>
</evidence>